<evidence type="ECO:0000256" key="1">
    <source>
        <dbReference type="SAM" id="MobiDB-lite"/>
    </source>
</evidence>
<reference evidence="2 3" key="1">
    <citation type="submission" date="2014-10" db="EMBL/GenBank/DDBJ databases">
        <title>Draft genome of the hookworm Ancylostoma caninum.</title>
        <authorList>
            <person name="Mitreva M."/>
        </authorList>
    </citation>
    <scope>NUCLEOTIDE SEQUENCE [LARGE SCALE GENOMIC DNA]</scope>
    <source>
        <strain evidence="2 3">Baltimore</strain>
    </source>
</reference>
<keyword evidence="3" id="KW-1185">Reference proteome</keyword>
<evidence type="ECO:0000313" key="3">
    <source>
        <dbReference type="Proteomes" id="UP000252519"/>
    </source>
</evidence>
<organism evidence="2 3">
    <name type="scientific">Ancylostoma caninum</name>
    <name type="common">Dog hookworm</name>
    <dbReference type="NCBI Taxonomy" id="29170"/>
    <lineage>
        <taxon>Eukaryota</taxon>
        <taxon>Metazoa</taxon>
        <taxon>Ecdysozoa</taxon>
        <taxon>Nematoda</taxon>
        <taxon>Chromadorea</taxon>
        <taxon>Rhabditida</taxon>
        <taxon>Rhabditina</taxon>
        <taxon>Rhabditomorpha</taxon>
        <taxon>Strongyloidea</taxon>
        <taxon>Ancylostomatidae</taxon>
        <taxon>Ancylostomatinae</taxon>
        <taxon>Ancylostoma</taxon>
    </lineage>
</organism>
<comment type="caution">
    <text evidence="2">The sequence shown here is derived from an EMBL/GenBank/DDBJ whole genome shotgun (WGS) entry which is preliminary data.</text>
</comment>
<sequence>MSIMRSSRERRNEQGIGWGPGPPLPYLAPALKPLAAKLRGEEYWWIGDVLKIDDDPTIDLDTITTPKSRRVGDTREERVGSEVRGDGGC</sequence>
<gene>
    <name evidence="2" type="ORF">ANCCAN_24051</name>
</gene>
<feature type="region of interest" description="Disordered" evidence="1">
    <location>
        <begin position="63"/>
        <end position="89"/>
    </location>
</feature>
<dbReference type="AlphaFoldDB" id="A0A368FGQ9"/>
<feature type="region of interest" description="Disordered" evidence="1">
    <location>
        <begin position="1"/>
        <end position="22"/>
    </location>
</feature>
<feature type="compositionally biased region" description="Basic and acidic residues" evidence="1">
    <location>
        <begin position="70"/>
        <end position="89"/>
    </location>
</feature>
<name>A0A368FGQ9_ANCCA</name>
<dbReference type="Proteomes" id="UP000252519">
    <property type="component" value="Unassembled WGS sequence"/>
</dbReference>
<proteinExistence type="predicted"/>
<feature type="compositionally biased region" description="Basic and acidic residues" evidence="1">
    <location>
        <begin position="1"/>
        <end position="13"/>
    </location>
</feature>
<dbReference type="EMBL" id="JOJR01001634">
    <property type="protein sequence ID" value="RCN30179.1"/>
    <property type="molecule type" value="Genomic_DNA"/>
</dbReference>
<accession>A0A368FGQ9</accession>
<protein>
    <submittedName>
        <fullName evidence="2">Uncharacterized protein</fullName>
    </submittedName>
</protein>
<evidence type="ECO:0000313" key="2">
    <source>
        <dbReference type="EMBL" id="RCN30179.1"/>
    </source>
</evidence>